<keyword evidence="1" id="KW-0472">Membrane</keyword>
<accession>A0ABR4IX51</accession>
<evidence type="ECO:0000313" key="3">
    <source>
        <dbReference type="EMBL" id="KAL2832339.1"/>
    </source>
</evidence>
<feature type="transmembrane region" description="Helical" evidence="1">
    <location>
        <begin position="45"/>
        <end position="64"/>
    </location>
</feature>
<proteinExistence type="predicted"/>
<protein>
    <recommendedName>
        <fullName evidence="5">Secreted protein</fullName>
    </recommendedName>
</protein>
<feature type="chain" id="PRO_5045280979" description="Secreted protein" evidence="2">
    <location>
        <begin position="30"/>
        <end position="77"/>
    </location>
</feature>
<organism evidence="3 4">
    <name type="scientific">Aspergillus pseudoustus</name>
    <dbReference type="NCBI Taxonomy" id="1810923"/>
    <lineage>
        <taxon>Eukaryota</taxon>
        <taxon>Fungi</taxon>
        <taxon>Dikarya</taxon>
        <taxon>Ascomycota</taxon>
        <taxon>Pezizomycotina</taxon>
        <taxon>Eurotiomycetes</taxon>
        <taxon>Eurotiomycetidae</taxon>
        <taxon>Eurotiales</taxon>
        <taxon>Aspergillaceae</taxon>
        <taxon>Aspergillus</taxon>
        <taxon>Aspergillus subgen. Nidulantes</taxon>
    </lineage>
</organism>
<evidence type="ECO:0008006" key="5">
    <source>
        <dbReference type="Google" id="ProtNLM"/>
    </source>
</evidence>
<evidence type="ECO:0000313" key="4">
    <source>
        <dbReference type="Proteomes" id="UP001610446"/>
    </source>
</evidence>
<keyword evidence="2" id="KW-0732">Signal</keyword>
<keyword evidence="1" id="KW-1133">Transmembrane helix</keyword>
<gene>
    <name evidence="3" type="ORF">BJY01DRAFT_100971</name>
</gene>
<evidence type="ECO:0000256" key="1">
    <source>
        <dbReference type="SAM" id="Phobius"/>
    </source>
</evidence>
<evidence type="ECO:0000256" key="2">
    <source>
        <dbReference type="SAM" id="SignalP"/>
    </source>
</evidence>
<keyword evidence="1" id="KW-0812">Transmembrane</keyword>
<name>A0ABR4IX51_9EURO</name>
<reference evidence="3 4" key="1">
    <citation type="submission" date="2024-07" db="EMBL/GenBank/DDBJ databases">
        <title>Section-level genome sequencing and comparative genomics of Aspergillus sections Usti and Cavernicolus.</title>
        <authorList>
            <consortium name="Lawrence Berkeley National Laboratory"/>
            <person name="Nybo J.L."/>
            <person name="Vesth T.C."/>
            <person name="Theobald S."/>
            <person name="Frisvad J.C."/>
            <person name="Larsen T.O."/>
            <person name="Kjaerboelling I."/>
            <person name="Rothschild-Mancinelli K."/>
            <person name="Lyhne E.K."/>
            <person name="Kogle M.E."/>
            <person name="Barry K."/>
            <person name="Clum A."/>
            <person name="Na H."/>
            <person name="Ledsgaard L."/>
            <person name="Lin J."/>
            <person name="Lipzen A."/>
            <person name="Kuo A."/>
            <person name="Riley R."/>
            <person name="Mondo S."/>
            <person name="Labutti K."/>
            <person name="Haridas S."/>
            <person name="Pangalinan J."/>
            <person name="Salamov A.A."/>
            <person name="Simmons B.A."/>
            <person name="Magnuson J.K."/>
            <person name="Chen J."/>
            <person name="Drula E."/>
            <person name="Henrissat B."/>
            <person name="Wiebenga A."/>
            <person name="Lubbers R.J."/>
            <person name="Gomes A.C."/>
            <person name="Makela M.R."/>
            <person name="Stajich J."/>
            <person name="Grigoriev I.V."/>
            <person name="Mortensen U.H."/>
            <person name="De Vries R.P."/>
            <person name="Baker S.E."/>
            <person name="Andersen M.R."/>
        </authorList>
    </citation>
    <scope>NUCLEOTIDE SEQUENCE [LARGE SCALE GENOMIC DNA]</scope>
    <source>
        <strain evidence="3 4">CBS 123904</strain>
    </source>
</reference>
<keyword evidence="4" id="KW-1185">Reference proteome</keyword>
<dbReference type="EMBL" id="JBFXLU010000261">
    <property type="protein sequence ID" value="KAL2832339.1"/>
    <property type="molecule type" value="Genomic_DNA"/>
</dbReference>
<feature type="signal peptide" evidence="2">
    <location>
        <begin position="1"/>
        <end position="29"/>
    </location>
</feature>
<comment type="caution">
    <text evidence="3">The sequence shown here is derived from an EMBL/GenBank/DDBJ whole genome shotgun (WGS) entry which is preliminary data.</text>
</comment>
<sequence>MRSGQGDRQTFDFLLFLSFFLIFRSRVLGGTSGSRNEYERRVRVIQMWISVILRLASFFSTFPLRITKSLDGRSLQE</sequence>
<dbReference type="Proteomes" id="UP001610446">
    <property type="component" value="Unassembled WGS sequence"/>
</dbReference>